<dbReference type="EMBL" id="CAFBNI010000091">
    <property type="protein sequence ID" value="CAB4948575.1"/>
    <property type="molecule type" value="Genomic_DNA"/>
</dbReference>
<dbReference type="PANTHER" id="PTHR43493">
    <property type="entry name" value="DNA GYRASE/TOPOISOMERASE SUBUNIT A"/>
    <property type="match status" value="1"/>
</dbReference>
<protein>
    <submittedName>
        <fullName evidence="1">Unannotated protein</fullName>
    </submittedName>
</protein>
<dbReference type="GO" id="GO:0006265">
    <property type="term" value="P:DNA topological change"/>
    <property type="evidence" value="ECO:0007669"/>
    <property type="project" value="InterPro"/>
</dbReference>
<dbReference type="SUPFAM" id="SSF101904">
    <property type="entry name" value="GyrA/ParC C-terminal domain-like"/>
    <property type="match status" value="1"/>
</dbReference>
<proteinExistence type="predicted"/>
<gene>
    <name evidence="1" type="ORF">UFOPK3783_00729</name>
</gene>
<dbReference type="Pfam" id="PF03989">
    <property type="entry name" value="DNA_gyraseA_C"/>
    <property type="match status" value="5"/>
</dbReference>
<dbReference type="Gene3D" id="2.120.10.90">
    <property type="entry name" value="DNA gyrase/topoisomerase IV, subunit A, C-terminal"/>
    <property type="match status" value="1"/>
</dbReference>
<dbReference type="GO" id="GO:0003677">
    <property type="term" value="F:DNA binding"/>
    <property type="evidence" value="ECO:0007669"/>
    <property type="project" value="InterPro"/>
</dbReference>
<dbReference type="GO" id="GO:0005524">
    <property type="term" value="F:ATP binding"/>
    <property type="evidence" value="ECO:0007669"/>
    <property type="project" value="InterPro"/>
</dbReference>
<dbReference type="AlphaFoldDB" id="A0A6J7JZ96"/>
<name>A0A6J7JZ96_9ZZZZ</name>
<dbReference type="PANTHER" id="PTHR43493:SF5">
    <property type="entry name" value="DNA GYRASE SUBUNIT A, CHLOROPLASTIC_MITOCHONDRIAL"/>
    <property type="match status" value="1"/>
</dbReference>
<dbReference type="GO" id="GO:0005737">
    <property type="term" value="C:cytoplasm"/>
    <property type="evidence" value="ECO:0007669"/>
    <property type="project" value="TreeGrafter"/>
</dbReference>
<dbReference type="InterPro" id="IPR006691">
    <property type="entry name" value="GyrA/parC_rep"/>
</dbReference>
<accession>A0A6J7JZ96</accession>
<organism evidence="1">
    <name type="scientific">freshwater metagenome</name>
    <dbReference type="NCBI Taxonomy" id="449393"/>
    <lineage>
        <taxon>unclassified sequences</taxon>
        <taxon>metagenomes</taxon>
        <taxon>ecological metagenomes</taxon>
    </lineage>
</organism>
<dbReference type="InterPro" id="IPR050220">
    <property type="entry name" value="Type_II_DNA_Topoisomerases"/>
</dbReference>
<dbReference type="InterPro" id="IPR035516">
    <property type="entry name" value="Gyrase/topoIV_suA_C"/>
</dbReference>
<dbReference type="GO" id="GO:0009330">
    <property type="term" value="C:DNA topoisomerase type II (double strand cut, ATP-hydrolyzing) complex"/>
    <property type="evidence" value="ECO:0007669"/>
    <property type="project" value="TreeGrafter"/>
</dbReference>
<dbReference type="GO" id="GO:0003918">
    <property type="term" value="F:DNA topoisomerase type II (double strand cut, ATP-hydrolyzing) activity"/>
    <property type="evidence" value="ECO:0007669"/>
    <property type="project" value="TreeGrafter"/>
</dbReference>
<reference evidence="1" key="1">
    <citation type="submission" date="2020-05" db="EMBL/GenBank/DDBJ databases">
        <authorList>
            <person name="Chiriac C."/>
            <person name="Salcher M."/>
            <person name="Ghai R."/>
            <person name="Kavagutti S V."/>
        </authorList>
    </citation>
    <scope>NUCLEOTIDE SEQUENCE</scope>
</reference>
<sequence>MLFLTNQGRVYRAKVHELPDAGRDARGQHVANLLAFKPDETIASVIGIRDYQSLPHLVIATRSGVVKKSPLVEYDSNRTGGLIAISLRDGDEVVSASAITSSDEILLISRKGMSLRFTADDESLRPMGRSATGVIGMKFRKDDELLTMVSIPKNSDDVKQYVLTATDGGFGKRTPLAEYRSQGRGGIGVKAAKIDEGSRGILVGALIVNDSDEILAITSSGSVMRTEVSQVRETGRDTMGVRLVNLNDGITVVSLTKVSEE</sequence>
<evidence type="ECO:0000313" key="1">
    <source>
        <dbReference type="EMBL" id="CAB4948575.1"/>
    </source>
</evidence>